<dbReference type="RefSeq" id="WP_132002749.1">
    <property type="nucleotide sequence ID" value="NZ_SMFK01000002.1"/>
</dbReference>
<name>A0A4R5CF24_9FLAO</name>
<dbReference type="Pfam" id="PF04542">
    <property type="entry name" value="Sigma70_r2"/>
    <property type="match status" value="1"/>
</dbReference>
<evidence type="ECO:0000256" key="1">
    <source>
        <dbReference type="ARBA" id="ARBA00010641"/>
    </source>
</evidence>
<dbReference type="InterPro" id="IPR014284">
    <property type="entry name" value="RNA_pol_sigma-70_dom"/>
</dbReference>
<keyword evidence="2" id="KW-0805">Transcription regulation</keyword>
<dbReference type="GO" id="GO:0003677">
    <property type="term" value="F:DNA binding"/>
    <property type="evidence" value="ECO:0007669"/>
    <property type="project" value="InterPro"/>
</dbReference>
<dbReference type="InterPro" id="IPR007627">
    <property type="entry name" value="RNA_pol_sigma70_r2"/>
</dbReference>
<evidence type="ECO:0000313" key="7">
    <source>
        <dbReference type="EMBL" id="TDD98671.1"/>
    </source>
</evidence>
<comment type="caution">
    <text evidence="7">The sequence shown here is derived from an EMBL/GenBank/DDBJ whole genome shotgun (WGS) entry which is preliminary data.</text>
</comment>
<dbReference type="Pfam" id="PF08281">
    <property type="entry name" value="Sigma70_r4_2"/>
    <property type="match status" value="1"/>
</dbReference>
<dbReference type="PANTHER" id="PTHR43133:SF46">
    <property type="entry name" value="RNA POLYMERASE SIGMA-70 FACTOR ECF SUBFAMILY"/>
    <property type="match status" value="1"/>
</dbReference>
<gene>
    <name evidence="7" type="ORF">E0F76_05970</name>
</gene>
<evidence type="ECO:0000259" key="5">
    <source>
        <dbReference type="Pfam" id="PF04542"/>
    </source>
</evidence>
<comment type="similarity">
    <text evidence="1">Belongs to the sigma-70 factor family. ECF subfamily.</text>
</comment>
<evidence type="ECO:0000313" key="8">
    <source>
        <dbReference type="Proteomes" id="UP000295479"/>
    </source>
</evidence>
<dbReference type="GO" id="GO:0016987">
    <property type="term" value="F:sigma factor activity"/>
    <property type="evidence" value="ECO:0007669"/>
    <property type="project" value="UniProtKB-KW"/>
</dbReference>
<dbReference type="Gene3D" id="1.10.10.10">
    <property type="entry name" value="Winged helix-like DNA-binding domain superfamily/Winged helix DNA-binding domain"/>
    <property type="match status" value="1"/>
</dbReference>
<dbReference type="AlphaFoldDB" id="A0A4R5CF24"/>
<organism evidence="7 8">
    <name type="scientific">Flavobacterium cellulosilyticum</name>
    <dbReference type="NCBI Taxonomy" id="2541731"/>
    <lineage>
        <taxon>Bacteria</taxon>
        <taxon>Pseudomonadati</taxon>
        <taxon>Bacteroidota</taxon>
        <taxon>Flavobacteriia</taxon>
        <taxon>Flavobacteriales</taxon>
        <taxon>Flavobacteriaceae</taxon>
        <taxon>Flavobacterium</taxon>
    </lineage>
</organism>
<evidence type="ECO:0000256" key="3">
    <source>
        <dbReference type="ARBA" id="ARBA00023082"/>
    </source>
</evidence>
<dbReference type="GO" id="GO:0006352">
    <property type="term" value="P:DNA-templated transcription initiation"/>
    <property type="evidence" value="ECO:0007669"/>
    <property type="project" value="InterPro"/>
</dbReference>
<dbReference type="SUPFAM" id="SSF88659">
    <property type="entry name" value="Sigma3 and sigma4 domains of RNA polymerase sigma factors"/>
    <property type="match status" value="1"/>
</dbReference>
<dbReference type="InterPro" id="IPR013324">
    <property type="entry name" value="RNA_pol_sigma_r3/r4-like"/>
</dbReference>
<protein>
    <submittedName>
        <fullName evidence="7">Sigma-70 family RNA polymerase sigma factor</fullName>
    </submittedName>
</protein>
<feature type="domain" description="RNA polymerase sigma factor 70 region 4 type 2" evidence="6">
    <location>
        <begin position="103"/>
        <end position="154"/>
    </location>
</feature>
<evidence type="ECO:0000256" key="4">
    <source>
        <dbReference type="ARBA" id="ARBA00023163"/>
    </source>
</evidence>
<dbReference type="NCBIfam" id="TIGR02937">
    <property type="entry name" value="sigma70-ECF"/>
    <property type="match status" value="1"/>
</dbReference>
<dbReference type="InterPro" id="IPR036388">
    <property type="entry name" value="WH-like_DNA-bd_sf"/>
</dbReference>
<dbReference type="EMBL" id="SMFK01000002">
    <property type="protein sequence ID" value="TDD98671.1"/>
    <property type="molecule type" value="Genomic_DNA"/>
</dbReference>
<dbReference type="Gene3D" id="1.10.1740.10">
    <property type="match status" value="1"/>
</dbReference>
<feature type="domain" description="RNA polymerase sigma-70 region 2" evidence="5">
    <location>
        <begin position="11"/>
        <end position="75"/>
    </location>
</feature>
<evidence type="ECO:0000259" key="6">
    <source>
        <dbReference type="Pfam" id="PF08281"/>
    </source>
</evidence>
<dbReference type="SUPFAM" id="SSF88946">
    <property type="entry name" value="Sigma2 domain of RNA polymerase sigma factors"/>
    <property type="match status" value="1"/>
</dbReference>
<dbReference type="InterPro" id="IPR013249">
    <property type="entry name" value="RNA_pol_sigma70_r4_t2"/>
</dbReference>
<dbReference type="Proteomes" id="UP000295479">
    <property type="component" value="Unassembled WGS sequence"/>
</dbReference>
<dbReference type="PANTHER" id="PTHR43133">
    <property type="entry name" value="RNA POLYMERASE ECF-TYPE SIGMA FACTO"/>
    <property type="match status" value="1"/>
</dbReference>
<accession>A0A4R5CF24</accession>
<reference evidence="7 8" key="1">
    <citation type="submission" date="2019-03" db="EMBL/GenBank/DDBJ databases">
        <title>Flavobacterium AR-3-4 sp. nov. isolated from arctic soil.</title>
        <authorList>
            <person name="Chaudhary D.K."/>
        </authorList>
    </citation>
    <scope>NUCLEOTIDE SEQUENCE [LARGE SCALE GENOMIC DNA]</scope>
    <source>
        <strain evidence="7 8">AR-3-4</strain>
    </source>
</reference>
<sequence length="166" mass="19867">MDYSFDFEKIYNEYWEKLTAFSLKMTQDEHLAQNVVQDVFIDLWERKGDINIISVESYLFRAVKNQIFKNYRNEKFDKTILEDKFEDYVIENFTTIESDLTDKIFALLDELPKKRKEILLMNKLQDMNIDQIATELDLSKQTVKNQISSALKQLRHGLKEFAFLLM</sequence>
<dbReference type="OrthoDB" id="1100095at2"/>
<keyword evidence="4" id="KW-0804">Transcription</keyword>
<keyword evidence="3" id="KW-0731">Sigma factor</keyword>
<dbReference type="InterPro" id="IPR039425">
    <property type="entry name" value="RNA_pol_sigma-70-like"/>
</dbReference>
<dbReference type="InterPro" id="IPR013325">
    <property type="entry name" value="RNA_pol_sigma_r2"/>
</dbReference>
<evidence type="ECO:0000256" key="2">
    <source>
        <dbReference type="ARBA" id="ARBA00023015"/>
    </source>
</evidence>
<keyword evidence="8" id="KW-1185">Reference proteome</keyword>
<proteinExistence type="inferred from homology"/>